<evidence type="ECO:0000313" key="5">
    <source>
        <dbReference type="EMBL" id="CAB4827574.1"/>
    </source>
</evidence>
<dbReference type="SUPFAM" id="SSF51735">
    <property type="entry name" value="NAD(P)-binding Rossmann-fold domains"/>
    <property type="match status" value="1"/>
</dbReference>
<dbReference type="EMBL" id="CAFABK010000019">
    <property type="protein sequence ID" value="CAB4827574.1"/>
    <property type="molecule type" value="Genomic_DNA"/>
</dbReference>
<dbReference type="PANTHER" id="PTHR43401:SF2">
    <property type="entry name" value="L-THREONINE 3-DEHYDROGENASE"/>
    <property type="match status" value="1"/>
</dbReference>
<dbReference type="PANTHER" id="PTHR43401">
    <property type="entry name" value="L-THREONINE 3-DEHYDROGENASE"/>
    <property type="match status" value="1"/>
</dbReference>
<evidence type="ECO:0000259" key="4">
    <source>
        <dbReference type="SMART" id="SM00829"/>
    </source>
</evidence>
<sequence>MKSLQFMSAGSFEVSELPMPKILDDEVLLASRVVGICHSDVDLLEGRYIIPFEYPLIPGHEWSAEVLEVGRSVRTLAPGDRVVGECVIGEDHFGFTISGAAAEYFVAKPHWLHKIPDSLTWSQGALIEPFSCGYSATLRADNPDASDTVVVLGAGTIGLGVIAASAAKGARVIVIEPTASRVALARRLGAEQSLDPTSPTFLQEWNEMTSGAGASVVIEATGKPEAMATALELAGIGARVVNVGINVGDSTSARLGLIQSKELQIRGIIGSPGIWPQTIAFLDRTGIDLSPLVSSIFPLAEADQAMETVLNDKSQVKVHMMSSAA</sequence>
<dbReference type="Pfam" id="PF00107">
    <property type="entry name" value="ADH_zinc_N"/>
    <property type="match status" value="1"/>
</dbReference>
<dbReference type="SUPFAM" id="SSF50129">
    <property type="entry name" value="GroES-like"/>
    <property type="match status" value="1"/>
</dbReference>
<feature type="domain" description="Enoyl reductase (ER)" evidence="4">
    <location>
        <begin position="10"/>
        <end position="320"/>
    </location>
</feature>
<dbReference type="Gene3D" id="3.40.50.720">
    <property type="entry name" value="NAD(P)-binding Rossmann-like Domain"/>
    <property type="match status" value="1"/>
</dbReference>
<dbReference type="GO" id="GO:0016491">
    <property type="term" value="F:oxidoreductase activity"/>
    <property type="evidence" value="ECO:0007669"/>
    <property type="project" value="UniProtKB-KW"/>
</dbReference>
<protein>
    <submittedName>
        <fullName evidence="5">Unannotated protein</fullName>
    </submittedName>
</protein>
<evidence type="ECO:0000256" key="2">
    <source>
        <dbReference type="ARBA" id="ARBA00022833"/>
    </source>
</evidence>
<dbReference type="InterPro" id="IPR013154">
    <property type="entry name" value="ADH-like_N"/>
</dbReference>
<organism evidence="5">
    <name type="scientific">freshwater metagenome</name>
    <dbReference type="NCBI Taxonomy" id="449393"/>
    <lineage>
        <taxon>unclassified sequences</taxon>
        <taxon>metagenomes</taxon>
        <taxon>ecological metagenomes</taxon>
    </lineage>
</organism>
<reference evidence="5" key="1">
    <citation type="submission" date="2020-05" db="EMBL/GenBank/DDBJ databases">
        <authorList>
            <person name="Chiriac C."/>
            <person name="Salcher M."/>
            <person name="Ghai R."/>
            <person name="Kavagutti S V."/>
        </authorList>
    </citation>
    <scope>NUCLEOTIDE SEQUENCE</scope>
</reference>
<dbReference type="Pfam" id="PF08240">
    <property type="entry name" value="ADH_N"/>
    <property type="match status" value="1"/>
</dbReference>
<gene>
    <name evidence="5" type="ORF">UFOPK3204_00614</name>
</gene>
<keyword evidence="2" id="KW-0862">Zinc</keyword>
<accession>A0A6J7A4C7</accession>
<proteinExistence type="predicted"/>
<keyword evidence="1" id="KW-0479">Metal-binding</keyword>
<dbReference type="Gene3D" id="3.90.180.10">
    <property type="entry name" value="Medium-chain alcohol dehydrogenases, catalytic domain"/>
    <property type="match status" value="1"/>
</dbReference>
<evidence type="ECO:0000256" key="3">
    <source>
        <dbReference type="ARBA" id="ARBA00023002"/>
    </source>
</evidence>
<evidence type="ECO:0000256" key="1">
    <source>
        <dbReference type="ARBA" id="ARBA00022723"/>
    </source>
</evidence>
<dbReference type="InterPro" id="IPR020843">
    <property type="entry name" value="ER"/>
</dbReference>
<dbReference type="InterPro" id="IPR050129">
    <property type="entry name" value="Zn_alcohol_dh"/>
</dbReference>
<dbReference type="GO" id="GO:0046872">
    <property type="term" value="F:metal ion binding"/>
    <property type="evidence" value="ECO:0007669"/>
    <property type="project" value="UniProtKB-KW"/>
</dbReference>
<name>A0A6J7A4C7_9ZZZZ</name>
<dbReference type="AlphaFoldDB" id="A0A6J7A4C7"/>
<dbReference type="SMART" id="SM00829">
    <property type="entry name" value="PKS_ER"/>
    <property type="match status" value="1"/>
</dbReference>
<dbReference type="InterPro" id="IPR013149">
    <property type="entry name" value="ADH-like_C"/>
</dbReference>
<dbReference type="InterPro" id="IPR036291">
    <property type="entry name" value="NAD(P)-bd_dom_sf"/>
</dbReference>
<keyword evidence="3" id="KW-0560">Oxidoreductase</keyword>
<dbReference type="InterPro" id="IPR011032">
    <property type="entry name" value="GroES-like_sf"/>
</dbReference>